<feature type="transmembrane region" description="Helical" evidence="7">
    <location>
        <begin position="236"/>
        <end position="263"/>
    </location>
</feature>
<keyword evidence="3" id="KW-1003">Cell membrane</keyword>
<dbReference type="PANTHER" id="PTHR43823">
    <property type="entry name" value="SPORULATION PROTEIN YKVU"/>
    <property type="match status" value="1"/>
</dbReference>
<dbReference type="PANTHER" id="PTHR43823:SF3">
    <property type="entry name" value="MULTIDRUG EXPORT PROTEIN MEPA"/>
    <property type="match status" value="1"/>
</dbReference>
<feature type="transmembrane region" description="Helical" evidence="7">
    <location>
        <begin position="56"/>
        <end position="78"/>
    </location>
</feature>
<dbReference type="RefSeq" id="WP_268073374.1">
    <property type="nucleotide sequence ID" value="NZ_CP109965.1"/>
</dbReference>
<feature type="transmembrane region" description="Helical" evidence="7">
    <location>
        <begin position="423"/>
        <end position="446"/>
    </location>
</feature>
<feature type="transmembrane region" description="Helical" evidence="7">
    <location>
        <begin position="269"/>
        <end position="291"/>
    </location>
</feature>
<feature type="transmembrane region" description="Helical" evidence="7">
    <location>
        <begin position="390"/>
        <end position="411"/>
    </location>
</feature>
<evidence type="ECO:0000256" key="1">
    <source>
        <dbReference type="ARBA" id="ARBA00004429"/>
    </source>
</evidence>
<dbReference type="Proteomes" id="UP001163726">
    <property type="component" value="Chromosome"/>
</dbReference>
<organism evidence="8 9">
    <name type="scientific">Catenovulum adriaticum</name>
    <dbReference type="NCBI Taxonomy" id="2984846"/>
    <lineage>
        <taxon>Bacteria</taxon>
        <taxon>Pseudomonadati</taxon>
        <taxon>Pseudomonadota</taxon>
        <taxon>Gammaproteobacteria</taxon>
        <taxon>Alteromonadales</taxon>
        <taxon>Alteromonadaceae</taxon>
        <taxon>Catenovulum</taxon>
    </lineage>
</organism>
<protein>
    <submittedName>
        <fullName evidence="8">MATE family efflux transporter</fullName>
    </submittedName>
</protein>
<comment type="subcellular location">
    <subcellularLocation>
        <location evidence="1">Cell inner membrane</location>
        <topology evidence="1">Multi-pass membrane protein</topology>
    </subcellularLocation>
</comment>
<evidence type="ECO:0000256" key="3">
    <source>
        <dbReference type="ARBA" id="ARBA00022475"/>
    </source>
</evidence>
<evidence type="ECO:0000256" key="5">
    <source>
        <dbReference type="ARBA" id="ARBA00022989"/>
    </source>
</evidence>
<feature type="transmembrane region" description="Helical" evidence="7">
    <location>
        <begin position="98"/>
        <end position="119"/>
    </location>
</feature>
<dbReference type="PIRSF" id="PIRSF006603">
    <property type="entry name" value="DinF"/>
    <property type="match status" value="1"/>
</dbReference>
<evidence type="ECO:0000313" key="9">
    <source>
        <dbReference type="Proteomes" id="UP001163726"/>
    </source>
</evidence>
<keyword evidence="2" id="KW-0813">Transport</keyword>
<proteinExistence type="predicted"/>
<reference evidence="8" key="1">
    <citation type="submission" date="2022-10" db="EMBL/GenBank/DDBJ databases">
        <title>Catenovulum adriacola sp. nov. isolated in the Harbour of Susak.</title>
        <authorList>
            <person name="Schoch T."/>
            <person name="Reich S.J."/>
            <person name="Stoeferle S."/>
            <person name="Flaiz M."/>
            <person name="Kazda M."/>
            <person name="Riedel C.U."/>
            <person name="Duerre P."/>
        </authorList>
    </citation>
    <scope>NUCLEOTIDE SEQUENCE</scope>
    <source>
        <strain evidence="8">TS8</strain>
    </source>
</reference>
<dbReference type="NCBIfam" id="TIGR00797">
    <property type="entry name" value="matE"/>
    <property type="match status" value="1"/>
</dbReference>
<feature type="transmembrane region" description="Helical" evidence="7">
    <location>
        <begin position="16"/>
        <end position="36"/>
    </location>
</feature>
<feature type="transmembrane region" description="Helical" evidence="7">
    <location>
        <begin position="164"/>
        <end position="188"/>
    </location>
</feature>
<feature type="transmembrane region" description="Helical" evidence="7">
    <location>
        <begin position="139"/>
        <end position="157"/>
    </location>
</feature>
<keyword evidence="6 7" id="KW-0472">Membrane</keyword>
<dbReference type="InterPro" id="IPR048279">
    <property type="entry name" value="MdtK-like"/>
</dbReference>
<name>A0ABY7AIV6_9ALTE</name>
<dbReference type="Pfam" id="PF01554">
    <property type="entry name" value="MatE"/>
    <property type="match status" value="2"/>
</dbReference>
<gene>
    <name evidence="8" type="ORF">OLW01_08280</name>
</gene>
<dbReference type="InterPro" id="IPR051327">
    <property type="entry name" value="MATE_MepA_subfamily"/>
</dbReference>
<feature type="transmembrane region" description="Helical" evidence="7">
    <location>
        <begin position="355"/>
        <end position="378"/>
    </location>
</feature>
<accession>A0ABY7AIV6</accession>
<evidence type="ECO:0000256" key="7">
    <source>
        <dbReference type="SAM" id="Phobius"/>
    </source>
</evidence>
<dbReference type="EMBL" id="CP109965">
    <property type="protein sequence ID" value="WAJ69182.1"/>
    <property type="molecule type" value="Genomic_DNA"/>
</dbReference>
<keyword evidence="9" id="KW-1185">Reference proteome</keyword>
<evidence type="ECO:0000313" key="8">
    <source>
        <dbReference type="EMBL" id="WAJ69182.1"/>
    </source>
</evidence>
<evidence type="ECO:0000256" key="2">
    <source>
        <dbReference type="ARBA" id="ARBA00022448"/>
    </source>
</evidence>
<evidence type="ECO:0000256" key="4">
    <source>
        <dbReference type="ARBA" id="ARBA00022692"/>
    </source>
</evidence>
<feature type="transmembrane region" description="Helical" evidence="7">
    <location>
        <begin position="194"/>
        <end position="215"/>
    </location>
</feature>
<keyword evidence="5 7" id="KW-1133">Transmembrane helix</keyword>
<keyword evidence="4 7" id="KW-0812">Transmembrane</keyword>
<dbReference type="InterPro" id="IPR002528">
    <property type="entry name" value="MATE_fam"/>
</dbReference>
<sequence length="456" mass="50495">MSNFNLVLNGRVIRTYFYYVLPSIIGLLAITSANLIDGIFVGNFIGANALAAITLMIPYFTILIAVAIMLAIGGAVSAGKALGEKNQSVANHIFSQSLIAAAVINLIFALLSLIFEAQLFSLLNIPDEITPLAASYLNVIRWVFIIQLTTMVLYYLVRADNHPLLATCALVTGAVLNIALDAWFIVYLELGLAGAAYATAIAQVIQFLVLSRYFFSKNKTLNFTLMQKNWHLLLRSAYNGVSELISELSVGIIFFILNAVMIARLGVEGVAAFTLVNYFIFLSIMISYGFADALHLVISQNFGAQQFKRVQHFLIVALMSTLTLGLIIGLILLIWPESSIGWFINQEQILVQQVSLQLLFLLLPLFLINGTNIILTCYLTAVHQPKPSAIIAITRSLILPALLLVSFHYFLSHWLILPNINPNLTFIIALPLSEWLAFLLAGYFCWRYRPAKLVSK</sequence>
<evidence type="ECO:0000256" key="6">
    <source>
        <dbReference type="ARBA" id="ARBA00023136"/>
    </source>
</evidence>
<feature type="transmembrane region" description="Helical" evidence="7">
    <location>
        <begin position="312"/>
        <end position="335"/>
    </location>
</feature>